<comment type="caution">
    <text evidence="2">The sequence shown here is derived from an EMBL/GenBank/DDBJ whole genome shotgun (WGS) entry which is preliminary data.</text>
</comment>
<feature type="compositionally biased region" description="Basic and acidic residues" evidence="1">
    <location>
        <begin position="77"/>
        <end position="90"/>
    </location>
</feature>
<organism evidence="2 3">
    <name type="scientific">Apolygus lucorum</name>
    <name type="common">Small green plant bug</name>
    <name type="synonym">Lygocoris lucorum</name>
    <dbReference type="NCBI Taxonomy" id="248454"/>
    <lineage>
        <taxon>Eukaryota</taxon>
        <taxon>Metazoa</taxon>
        <taxon>Ecdysozoa</taxon>
        <taxon>Arthropoda</taxon>
        <taxon>Hexapoda</taxon>
        <taxon>Insecta</taxon>
        <taxon>Pterygota</taxon>
        <taxon>Neoptera</taxon>
        <taxon>Paraneoptera</taxon>
        <taxon>Hemiptera</taxon>
        <taxon>Heteroptera</taxon>
        <taxon>Panheteroptera</taxon>
        <taxon>Cimicomorpha</taxon>
        <taxon>Miridae</taxon>
        <taxon>Mirini</taxon>
        <taxon>Apolygus</taxon>
    </lineage>
</organism>
<accession>A0A6A4IZP5</accession>
<gene>
    <name evidence="2" type="ORF">GE061_013095</name>
</gene>
<dbReference type="SUPFAM" id="SSF57850">
    <property type="entry name" value="RING/U-box"/>
    <property type="match status" value="1"/>
</dbReference>
<dbReference type="InterPro" id="IPR013083">
    <property type="entry name" value="Znf_RING/FYVE/PHD"/>
</dbReference>
<feature type="compositionally biased region" description="Acidic residues" evidence="1">
    <location>
        <begin position="120"/>
        <end position="158"/>
    </location>
</feature>
<dbReference type="OrthoDB" id="9049620at2759"/>
<protein>
    <submittedName>
        <fullName evidence="2">Uncharacterized protein</fullName>
    </submittedName>
</protein>
<dbReference type="PROSITE" id="PS50089">
    <property type="entry name" value="ZF_RING_2"/>
    <property type="match status" value="1"/>
</dbReference>
<keyword evidence="3" id="KW-1185">Reference proteome</keyword>
<evidence type="ECO:0000313" key="2">
    <source>
        <dbReference type="EMBL" id="KAF6212570.1"/>
    </source>
</evidence>
<evidence type="ECO:0000313" key="3">
    <source>
        <dbReference type="Proteomes" id="UP000466442"/>
    </source>
</evidence>
<sequence>MSTPCGHVFCAHCLLQAYEYKRRCPSCRLAIPADDNSESGPSNDDIGDEVVDQLRGLHDELQELIQASGRVMRRTPRTSESEEERLRQLNRDMIQFIQEAGTGLDQDETLPTDASGGSGDDGEEADDADDCGDGEDGGDAESGEEWEGSDDEVEEELDSYPKPT</sequence>
<evidence type="ECO:0000256" key="1">
    <source>
        <dbReference type="SAM" id="MobiDB-lite"/>
    </source>
</evidence>
<proteinExistence type="predicted"/>
<dbReference type="PROSITE" id="PS00518">
    <property type="entry name" value="ZF_RING_1"/>
    <property type="match status" value="1"/>
</dbReference>
<dbReference type="InterPro" id="IPR017907">
    <property type="entry name" value="Znf_RING_CS"/>
</dbReference>
<dbReference type="Pfam" id="PF13923">
    <property type="entry name" value="zf-C3HC4_2"/>
    <property type="match status" value="1"/>
</dbReference>
<reference evidence="2" key="1">
    <citation type="journal article" date="2021" name="Mol. Ecol. Resour.">
        <title>Apolygus lucorum genome provides insights into omnivorousness and mesophyll feeding.</title>
        <authorList>
            <person name="Liu Y."/>
            <person name="Liu H."/>
            <person name="Wang H."/>
            <person name="Huang T."/>
            <person name="Liu B."/>
            <person name="Yang B."/>
            <person name="Yin L."/>
            <person name="Li B."/>
            <person name="Zhang Y."/>
            <person name="Zhang S."/>
            <person name="Jiang F."/>
            <person name="Zhang X."/>
            <person name="Ren Y."/>
            <person name="Wang B."/>
            <person name="Wang S."/>
            <person name="Lu Y."/>
            <person name="Wu K."/>
            <person name="Fan W."/>
            <person name="Wang G."/>
        </authorList>
    </citation>
    <scope>NUCLEOTIDE SEQUENCE</scope>
    <source>
        <strain evidence="2">12Hb</strain>
    </source>
</reference>
<name>A0A6A4IZP5_APOLU</name>
<dbReference type="AlphaFoldDB" id="A0A6A4IZP5"/>
<dbReference type="Gene3D" id="3.30.40.10">
    <property type="entry name" value="Zinc/RING finger domain, C3HC4 (zinc finger)"/>
    <property type="match status" value="1"/>
</dbReference>
<dbReference type="Proteomes" id="UP000466442">
    <property type="component" value="Unassembled WGS sequence"/>
</dbReference>
<dbReference type="EMBL" id="WIXP02000004">
    <property type="protein sequence ID" value="KAF6212570.1"/>
    <property type="molecule type" value="Genomic_DNA"/>
</dbReference>
<feature type="region of interest" description="Disordered" evidence="1">
    <location>
        <begin position="66"/>
        <end position="164"/>
    </location>
</feature>
<dbReference type="InterPro" id="IPR001841">
    <property type="entry name" value="Znf_RING"/>
</dbReference>